<comment type="caution">
    <text evidence="1">The sequence shown here is derived from an EMBL/GenBank/DDBJ whole genome shotgun (WGS) entry which is preliminary data.</text>
</comment>
<evidence type="ECO:0000313" key="1">
    <source>
        <dbReference type="EMBL" id="KAA6385223.1"/>
    </source>
</evidence>
<accession>A0A5J4VSC3</accession>
<dbReference type="EMBL" id="SNRW01005361">
    <property type="protein sequence ID" value="KAA6385223.1"/>
    <property type="molecule type" value="Genomic_DNA"/>
</dbReference>
<gene>
    <name evidence="1" type="ORF">EZS28_019251</name>
</gene>
<proteinExistence type="predicted"/>
<reference evidence="1 2" key="1">
    <citation type="submission" date="2019-03" db="EMBL/GenBank/DDBJ databases">
        <title>Single cell metagenomics reveals metabolic interactions within the superorganism composed of flagellate Streblomastix strix and complex community of Bacteroidetes bacteria on its surface.</title>
        <authorList>
            <person name="Treitli S.C."/>
            <person name="Kolisko M."/>
            <person name="Husnik F."/>
            <person name="Keeling P."/>
            <person name="Hampl V."/>
        </authorList>
    </citation>
    <scope>NUCLEOTIDE SEQUENCE [LARGE SCALE GENOMIC DNA]</scope>
    <source>
        <strain evidence="1">ST1C</strain>
    </source>
</reference>
<sequence>MTELSTSHPNVLIEYAKALEGSRIAEQYRHMFKLNIVGAVAGNKVLPPDIITEETIGKIKRYIEQINLECHAAAMAMQYRLMLILQFITTRWISKGAVAGVQVFKPTFKLTQIPFQYNRETREPKKKIFKAHLYYRASTKKQNGE</sequence>
<dbReference type="Proteomes" id="UP000324800">
    <property type="component" value="Unassembled WGS sequence"/>
</dbReference>
<name>A0A5J4VSC3_9EUKA</name>
<protein>
    <submittedName>
        <fullName evidence="1">Uncharacterized protein</fullName>
    </submittedName>
</protein>
<dbReference type="AlphaFoldDB" id="A0A5J4VSC3"/>
<evidence type="ECO:0000313" key="2">
    <source>
        <dbReference type="Proteomes" id="UP000324800"/>
    </source>
</evidence>
<organism evidence="1 2">
    <name type="scientific">Streblomastix strix</name>
    <dbReference type="NCBI Taxonomy" id="222440"/>
    <lineage>
        <taxon>Eukaryota</taxon>
        <taxon>Metamonada</taxon>
        <taxon>Preaxostyla</taxon>
        <taxon>Oxymonadida</taxon>
        <taxon>Streblomastigidae</taxon>
        <taxon>Streblomastix</taxon>
    </lineage>
</organism>